<gene>
    <name evidence="2" type="ORF">TresaDRAFT_0599</name>
</gene>
<dbReference type="InterPro" id="IPR041420">
    <property type="entry name" value="PBECR4"/>
</dbReference>
<dbReference type="PATRIC" id="fig|907348.3.peg.3017"/>
<dbReference type="eggNOG" id="ENOG5031MUQ">
    <property type="taxonomic scope" value="Bacteria"/>
</dbReference>
<organism evidence="2 3">
    <name type="scientific">Treponema saccharophilum DSM 2985</name>
    <dbReference type="NCBI Taxonomy" id="907348"/>
    <lineage>
        <taxon>Bacteria</taxon>
        <taxon>Pseudomonadati</taxon>
        <taxon>Spirochaetota</taxon>
        <taxon>Spirochaetia</taxon>
        <taxon>Spirochaetales</taxon>
        <taxon>Treponemataceae</taxon>
        <taxon>Treponema</taxon>
    </lineage>
</organism>
<evidence type="ECO:0000313" key="2">
    <source>
        <dbReference type="EMBL" id="EIC00505.1"/>
    </source>
</evidence>
<reference evidence="2 3" key="1">
    <citation type="submission" date="2011-09" db="EMBL/GenBank/DDBJ databases">
        <title>The draft genome of Treponema saccharophilum DSM 2985.</title>
        <authorList>
            <consortium name="US DOE Joint Genome Institute (JGI-PGF)"/>
            <person name="Lucas S."/>
            <person name="Copeland A."/>
            <person name="Lapidus A."/>
            <person name="Glavina del Rio T."/>
            <person name="Dalin E."/>
            <person name="Tice H."/>
            <person name="Bruce D."/>
            <person name="Goodwin L."/>
            <person name="Pitluck S."/>
            <person name="Peters L."/>
            <person name="Kyrpides N."/>
            <person name="Mavromatis K."/>
            <person name="Ivanova N."/>
            <person name="Markowitz V."/>
            <person name="Cheng J.-F."/>
            <person name="Hugenholtz P."/>
            <person name="Woyke T."/>
            <person name="Wu D."/>
            <person name="Gronow S."/>
            <person name="Wellnitz S."/>
            <person name="Brambilla E."/>
            <person name="Klenk H.-P."/>
            <person name="Eisen J.A."/>
        </authorList>
    </citation>
    <scope>NUCLEOTIDE SEQUENCE [LARGE SCALE GENOMIC DNA]</scope>
    <source>
        <strain evidence="2 3">DSM 2985</strain>
    </source>
</reference>
<dbReference type="RefSeq" id="WP_002706745.1">
    <property type="nucleotide sequence ID" value="NZ_AGRW01000055.1"/>
</dbReference>
<dbReference type="STRING" id="907348.TresaDRAFT_0599"/>
<dbReference type="EMBL" id="AGRW01000055">
    <property type="protein sequence ID" value="EIC00505.1"/>
    <property type="molecule type" value="Genomic_DNA"/>
</dbReference>
<feature type="domain" description="Phage-Barnase-EndoU-ColicinE5/D-RelE like nuclease 4" evidence="1">
    <location>
        <begin position="4"/>
        <end position="145"/>
    </location>
</feature>
<dbReference type="OrthoDB" id="2228086at2"/>
<dbReference type="Proteomes" id="UP000003571">
    <property type="component" value="Unassembled WGS sequence"/>
</dbReference>
<evidence type="ECO:0000259" key="1">
    <source>
        <dbReference type="Pfam" id="PF18813"/>
    </source>
</evidence>
<accession>H7EPV4</accession>
<evidence type="ECO:0000313" key="3">
    <source>
        <dbReference type="Proteomes" id="UP000003571"/>
    </source>
</evidence>
<proteinExistence type="predicted"/>
<keyword evidence="3" id="KW-1185">Reference proteome</keyword>
<dbReference type="Pfam" id="PF18813">
    <property type="entry name" value="PBECR4"/>
    <property type="match status" value="1"/>
</dbReference>
<dbReference type="AlphaFoldDB" id="H7EPV4"/>
<comment type="caution">
    <text evidence="2">The sequence shown here is derived from an EMBL/GenBank/DDBJ whole genome shotgun (WGS) entry which is preliminary data.</text>
</comment>
<name>H7EPV4_9SPIR</name>
<protein>
    <recommendedName>
        <fullName evidence="1">Phage-Barnase-EndoU-ColicinE5/D-RelE like nuclease 4 domain-containing protein</fullName>
    </recommendedName>
</protein>
<sequence>MFDILAAQNAFAKLLDIEYEFIRGRKNKNITLNVEFQKSHFFHIAGLQHLTDLPRLKLAAEKIYNLLESGGISASHIESSRNYDSIKKRISLLPKLEQIFDSNDTIFKYNAALQAFSVIEAEFLLKNEIAKMPIFTFLSKEKNGKS</sequence>